<dbReference type="NCBIfam" id="NF009466">
    <property type="entry name" value="PRK12826.1-2"/>
    <property type="match status" value="1"/>
</dbReference>
<gene>
    <name evidence="3" type="ORF">SLNSH_17130</name>
</gene>
<dbReference type="GO" id="GO:0016616">
    <property type="term" value="F:oxidoreductase activity, acting on the CH-OH group of donors, NAD or NADP as acceptor"/>
    <property type="evidence" value="ECO:0007669"/>
    <property type="project" value="TreeGrafter"/>
</dbReference>
<dbReference type="AlphaFoldDB" id="A0A2T1HQD3"/>
<dbReference type="PROSITE" id="PS00061">
    <property type="entry name" value="ADH_SHORT"/>
    <property type="match status" value="1"/>
</dbReference>
<evidence type="ECO:0000256" key="1">
    <source>
        <dbReference type="ARBA" id="ARBA00006484"/>
    </source>
</evidence>
<dbReference type="SMART" id="SM00822">
    <property type="entry name" value="PKS_KR"/>
    <property type="match status" value="1"/>
</dbReference>
<dbReference type="Pfam" id="PF13561">
    <property type="entry name" value="adh_short_C2"/>
    <property type="match status" value="1"/>
</dbReference>
<evidence type="ECO:0000313" key="4">
    <source>
        <dbReference type="Proteomes" id="UP000239772"/>
    </source>
</evidence>
<dbReference type="RefSeq" id="WP_106338234.1">
    <property type="nucleotide sequence ID" value="NZ_PVZS01000020.1"/>
</dbReference>
<dbReference type="SUPFAM" id="SSF51735">
    <property type="entry name" value="NAD(P)-binding Rossmann-fold domains"/>
    <property type="match status" value="1"/>
</dbReference>
<dbReference type="CDD" id="cd05233">
    <property type="entry name" value="SDR_c"/>
    <property type="match status" value="1"/>
</dbReference>
<dbReference type="Gene3D" id="3.40.50.720">
    <property type="entry name" value="NAD(P)-binding Rossmann-like Domain"/>
    <property type="match status" value="1"/>
</dbReference>
<dbReference type="InterPro" id="IPR020904">
    <property type="entry name" value="Sc_DH/Rdtase_CS"/>
</dbReference>
<reference evidence="4" key="1">
    <citation type="submission" date="2018-03" db="EMBL/GenBank/DDBJ databases">
        <authorList>
            <person name="Sun L."/>
            <person name="Liu H."/>
            <person name="Chen W."/>
            <person name="Huang K."/>
            <person name="Liu W."/>
            <person name="Gao X."/>
        </authorList>
    </citation>
    <scope>NUCLEOTIDE SEQUENCE [LARGE SCALE GENOMIC DNA]</scope>
    <source>
        <strain evidence="4">SH9</strain>
    </source>
</reference>
<evidence type="ECO:0000259" key="2">
    <source>
        <dbReference type="SMART" id="SM00822"/>
    </source>
</evidence>
<sequence length="258" mass="27107">MDLNLRNKVAVVTGGGRGIGRGIVEALAAEGAVVAILERDNIDRAAQLASAIGNAAAFRADVTQPGDVQAAAEAIKGRLGPVDILVNNAGVLSRKPILEDSYEDWDRVLKTNLYGCYNCSRAFAPGMVERRFGRIINTSSIHGRVAKAGMGSYCASKAAIDMFTKQLAVELAPHGVTVNAVAPGTISTEINLPLYKSTKPEDVALQQATLKRVPVGRIGEPEDIGRAVAFLASGMTPYVTGAILYVDGGYVAEGTPRL</sequence>
<dbReference type="PANTHER" id="PTHR42760:SF40">
    <property type="entry name" value="3-OXOACYL-[ACYL-CARRIER-PROTEIN] REDUCTASE, CHLOROPLASTIC"/>
    <property type="match status" value="1"/>
</dbReference>
<dbReference type="Proteomes" id="UP000239772">
    <property type="component" value="Unassembled WGS sequence"/>
</dbReference>
<dbReference type="PRINTS" id="PR00081">
    <property type="entry name" value="GDHRDH"/>
</dbReference>
<dbReference type="InterPro" id="IPR057326">
    <property type="entry name" value="KR_dom"/>
</dbReference>
<protein>
    <recommendedName>
        <fullName evidence="2">Ketoreductase domain-containing protein</fullName>
    </recommendedName>
</protein>
<dbReference type="NCBIfam" id="NF005559">
    <property type="entry name" value="PRK07231.1"/>
    <property type="match status" value="1"/>
</dbReference>
<evidence type="ECO:0000313" key="3">
    <source>
        <dbReference type="EMBL" id="PSC03832.1"/>
    </source>
</evidence>
<dbReference type="FunFam" id="3.40.50.720:FF:000084">
    <property type="entry name" value="Short-chain dehydrogenase reductase"/>
    <property type="match status" value="1"/>
</dbReference>
<name>A0A2T1HQD3_9HYPH</name>
<feature type="domain" description="Ketoreductase" evidence="2">
    <location>
        <begin position="8"/>
        <end position="184"/>
    </location>
</feature>
<comment type="caution">
    <text evidence="3">The sequence shown here is derived from an EMBL/GenBank/DDBJ whole genome shotgun (WGS) entry which is preliminary data.</text>
</comment>
<dbReference type="PRINTS" id="PR00080">
    <property type="entry name" value="SDRFAMILY"/>
</dbReference>
<comment type="similarity">
    <text evidence="1">Belongs to the short-chain dehydrogenases/reductases (SDR) family.</text>
</comment>
<dbReference type="GO" id="GO:0030497">
    <property type="term" value="P:fatty acid elongation"/>
    <property type="evidence" value="ECO:0007669"/>
    <property type="project" value="TreeGrafter"/>
</dbReference>
<dbReference type="PANTHER" id="PTHR42760">
    <property type="entry name" value="SHORT-CHAIN DEHYDROGENASES/REDUCTASES FAMILY MEMBER"/>
    <property type="match status" value="1"/>
</dbReference>
<accession>A0A2T1HQD3</accession>
<keyword evidence="4" id="KW-1185">Reference proteome</keyword>
<dbReference type="InterPro" id="IPR002347">
    <property type="entry name" value="SDR_fam"/>
</dbReference>
<dbReference type="OrthoDB" id="198783at2"/>
<organism evidence="3 4">
    <name type="scientific">Alsobacter soli</name>
    <dbReference type="NCBI Taxonomy" id="2109933"/>
    <lineage>
        <taxon>Bacteria</taxon>
        <taxon>Pseudomonadati</taxon>
        <taxon>Pseudomonadota</taxon>
        <taxon>Alphaproteobacteria</taxon>
        <taxon>Hyphomicrobiales</taxon>
        <taxon>Alsobacteraceae</taxon>
        <taxon>Alsobacter</taxon>
    </lineage>
</organism>
<dbReference type="InterPro" id="IPR036291">
    <property type="entry name" value="NAD(P)-bd_dom_sf"/>
</dbReference>
<proteinExistence type="inferred from homology"/>
<dbReference type="EMBL" id="PVZS01000020">
    <property type="protein sequence ID" value="PSC03832.1"/>
    <property type="molecule type" value="Genomic_DNA"/>
</dbReference>